<organism evidence="3 4">
    <name type="scientific">Pseudoalteromonas fenneropenaei</name>
    <dbReference type="NCBI Taxonomy" id="1737459"/>
    <lineage>
        <taxon>Bacteria</taxon>
        <taxon>Pseudomonadati</taxon>
        <taxon>Pseudomonadota</taxon>
        <taxon>Gammaproteobacteria</taxon>
        <taxon>Alteromonadales</taxon>
        <taxon>Pseudoalteromonadaceae</taxon>
        <taxon>Pseudoalteromonas</taxon>
    </lineage>
</organism>
<keyword evidence="1 2" id="KW-0472">Membrane</keyword>
<dbReference type="Pfam" id="PF04304">
    <property type="entry name" value="DUF454"/>
    <property type="match status" value="1"/>
</dbReference>
<comment type="caution">
    <text evidence="3">The sequence shown here is derived from an EMBL/GenBank/DDBJ whole genome shotgun (WGS) entry which is preliminary data.</text>
</comment>
<keyword evidence="4" id="KW-1185">Reference proteome</keyword>
<comment type="subcellular location">
    <subcellularLocation>
        <location evidence="1">Cell inner membrane</location>
        <topology evidence="1">Multi-pass membrane protein</topology>
    </subcellularLocation>
</comment>
<dbReference type="EMBL" id="JBHRSD010000018">
    <property type="protein sequence ID" value="MFC3033299.1"/>
    <property type="molecule type" value="Genomic_DNA"/>
</dbReference>
<gene>
    <name evidence="3" type="ORF">ACFOEE_12280</name>
</gene>
<sequence>MKALFTRCFWLHVAGILFVVLGFIGMALPVMPTTVFFILALYCFTRSNPQLANWLLTHPKFGPSLQLWQQHQIIPIKGKCLAGTGMLIGFALLCFSSAPIWVIALVACIEIAVLYYICTRPSAAPR</sequence>
<evidence type="ECO:0000256" key="1">
    <source>
        <dbReference type="PIRNR" id="PIRNR016789"/>
    </source>
</evidence>
<feature type="transmembrane region" description="Helical" evidence="2">
    <location>
        <begin position="9"/>
        <end position="42"/>
    </location>
</feature>
<evidence type="ECO:0000313" key="3">
    <source>
        <dbReference type="EMBL" id="MFC3033299.1"/>
    </source>
</evidence>
<keyword evidence="1" id="KW-0997">Cell inner membrane</keyword>
<dbReference type="RefSeq" id="WP_377124642.1">
    <property type="nucleotide sequence ID" value="NZ_JBHRSD010000018.1"/>
</dbReference>
<dbReference type="PANTHER" id="PTHR35813">
    <property type="entry name" value="INNER MEMBRANE PROTEIN YBAN"/>
    <property type="match status" value="1"/>
</dbReference>
<keyword evidence="1" id="KW-1003">Cell membrane</keyword>
<protein>
    <recommendedName>
        <fullName evidence="1">Inner membrane protein</fullName>
    </recommendedName>
</protein>
<evidence type="ECO:0000256" key="2">
    <source>
        <dbReference type="SAM" id="Phobius"/>
    </source>
</evidence>
<accession>A0ABV7CKY1</accession>
<keyword evidence="2" id="KW-1133">Transmembrane helix</keyword>
<dbReference type="PIRSF" id="PIRSF016789">
    <property type="entry name" value="DUF454"/>
    <property type="match status" value="1"/>
</dbReference>
<evidence type="ECO:0000313" key="4">
    <source>
        <dbReference type="Proteomes" id="UP001595453"/>
    </source>
</evidence>
<dbReference type="PANTHER" id="PTHR35813:SF1">
    <property type="entry name" value="INNER MEMBRANE PROTEIN YBAN"/>
    <property type="match status" value="1"/>
</dbReference>
<dbReference type="Proteomes" id="UP001595453">
    <property type="component" value="Unassembled WGS sequence"/>
</dbReference>
<feature type="transmembrane region" description="Helical" evidence="2">
    <location>
        <begin position="87"/>
        <end position="117"/>
    </location>
</feature>
<keyword evidence="2" id="KW-0812">Transmembrane</keyword>
<dbReference type="InterPro" id="IPR007401">
    <property type="entry name" value="DUF454"/>
</dbReference>
<name>A0ABV7CKY1_9GAMM</name>
<proteinExistence type="predicted"/>
<reference evidence="4" key="1">
    <citation type="journal article" date="2019" name="Int. J. Syst. Evol. Microbiol.">
        <title>The Global Catalogue of Microorganisms (GCM) 10K type strain sequencing project: providing services to taxonomists for standard genome sequencing and annotation.</title>
        <authorList>
            <consortium name="The Broad Institute Genomics Platform"/>
            <consortium name="The Broad Institute Genome Sequencing Center for Infectious Disease"/>
            <person name="Wu L."/>
            <person name="Ma J."/>
        </authorList>
    </citation>
    <scope>NUCLEOTIDE SEQUENCE [LARGE SCALE GENOMIC DNA]</scope>
    <source>
        <strain evidence="4">KCTC 42730</strain>
    </source>
</reference>